<gene>
    <name evidence="9" type="primary">mreD</name>
    <name evidence="9" type="ORF">QWY28_07105</name>
</gene>
<keyword evidence="6 8" id="KW-1133">Transmembrane helix</keyword>
<evidence type="ECO:0000256" key="1">
    <source>
        <dbReference type="ARBA" id="ARBA00004651"/>
    </source>
</evidence>
<comment type="similarity">
    <text evidence="2">Belongs to the MreD family.</text>
</comment>
<dbReference type="Proteomes" id="UP001168620">
    <property type="component" value="Unassembled WGS sequence"/>
</dbReference>
<evidence type="ECO:0000313" key="10">
    <source>
        <dbReference type="Proteomes" id="UP001168620"/>
    </source>
</evidence>
<protein>
    <submittedName>
        <fullName evidence="9">Rod shape-determining protein MreD</fullName>
    </submittedName>
</protein>
<feature type="transmembrane region" description="Helical" evidence="8">
    <location>
        <begin position="6"/>
        <end position="24"/>
    </location>
</feature>
<feature type="transmembrane region" description="Helical" evidence="8">
    <location>
        <begin position="136"/>
        <end position="160"/>
    </location>
</feature>
<evidence type="ECO:0000256" key="6">
    <source>
        <dbReference type="ARBA" id="ARBA00022989"/>
    </source>
</evidence>
<dbReference type="NCBIfam" id="TIGR03426">
    <property type="entry name" value="shape_MreD"/>
    <property type="match status" value="1"/>
</dbReference>
<keyword evidence="3" id="KW-1003">Cell membrane</keyword>
<evidence type="ECO:0000256" key="4">
    <source>
        <dbReference type="ARBA" id="ARBA00022692"/>
    </source>
</evidence>
<sequence length="170" mass="17410">MNPARAALTVAAVAVALVLQVSVFPHVAWEGVVPNLVLLVVVATGLVRGAQPAMLLGFVAGVLLDLAPPADHVAGRWALALVVVGYVAGRVRQDVRPTVGSVVATVAASSFVGTSVFALTGIVLRDPALGVGEVLQVIAIGVLWDVVLTPFVLPVVMGAFRRLEPARATA</sequence>
<feature type="transmembrane region" description="Helical" evidence="8">
    <location>
        <begin position="73"/>
        <end position="89"/>
    </location>
</feature>
<keyword evidence="4 8" id="KW-0812">Transmembrane</keyword>
<evidence type="ECO:0000256" key="3">
    <source>
        <dbReference type="ARBA" id="ARBA00022475"/>
    </source>
</evidence>
<keyword evidence="10" id="KW-1185">Reference proteome</keyword>
<keyword evidence="7 8" id="KW-0472">Membrane</keyword>
<dbReference type="RefSeq" id="WP_300951617.1">
    <property type="nucleotide sequence ID" value="NZ_JAUHJQ010000002.1"/>
</dbReference>
<accession>A0ABT8FDG4</accession>
<evidence type="ECO:0000313" key="9">
    <source>
        <dbReference type="EMBL" id="MDN4172701.1"/>
    </source>
</evidence>
<dbReference type="Pfam" id="PF04093">
    <property type="entry name" value="MreD"/>
    <property type="match status" value="1"/>
</dbReference>
<evidence type="ECO:0000256" key="5">
    <source>
        <dbReference type="ARBA" id="ARBA00022960"/>
    </source>
</evidence>
<proteinExistence type="inferred from homology"/>
<comment type="caution">
    <text evidence="9">The sequence shown here is derived from an EMBL/GenBank/DDBJ whole genome shotgun (WGS) entry which is preliminary data.</text>
</comment>
<keyword evidence="5" id="KW-0133">Cell shape</keyword>
<comment type="subcellular location">
    <subcellularLocation>
        <location evidence="1">Cell membrane</location>
        <topology evidence="1">Multi-pass membrane protein</topology>
    </subcellularLocation>
</comment>
<dbReference type="InterPro" id="IPR007227">
    <property type="entry name" value="Cell_shape_determining_MreD"/>
</dbReference>
<name>A0ABT8FDG4_9ACTN</name>
<dbReference type="EMBL" id="JAUHJQ010000002">
    <property type="protein sequence ID" value="MDN4172701.1"/>
    <property type="molecule type" value="Genomic_DNA"/>
</dbReference>
<organism evidence="9 10">
    <name type="scientific">Nocardioides oceani</name>
    <dbReference type="NCBI Taxonomy" id="3058369"/>
    <lineage>
        <taxon>Bacteria</taxon>
        <taxon>Bacillati</taxon>
        <taxon>Actinomycetota</taxon>
        <taxon>Actinomycetes</taxon>
        <taxon>Propionibacteriales</taxon>
        <taxon>Nocardioidaceae</taxon>
        <taxon>Nocardioides</taxon>
    </lineage>
</organism>
<evidence type="ECO:0000256" key="2">
    <source>
        <dbReference type="ARBA" id="ARBA00007776"/>
    </source>
</evidence>
<reference evidence="9" key="1">
    <citation type="submission" date="2023-06" db="EMBL/GenBank/DDBJ databases">
        <title>Draft genome sequence of Nocardioides sp. SOB77.</title>
        <authorList>
            <person name="Zhang G."/>
        </authorList>
    </citation>
    <scope>NUCLEOTIDE SEQUENCE</scope>
    <source>
        <strain evidence="9">SOB77</strain>
    </source>
</reference>
<feature type="transmembrane region" description="Helical" evidence="8">
    <location>
        <begin position="101"/>
        <end position="124"/>
    </location>
</feature>
<evidence type="ECO:0000256" key="8">
    <source>
        <dbReference type="SAM" id="Phobius"/>
    </source>
</evidence>
<evidence type="ECO:0000256" key="7">
    <source>
        <dbReference type="ARBA" id="ARBA00023136"/>
    </source>
</evidence>